<proteinExistence type="predicted"/>
<dbReference type="AlphaFoldDB" id="A0A4Y7U2Y1"/>
<comment type="caution">
    <text evidence="1">The sequence shown here is derived from an EMBL/GenBank/DDBJ whole genome shotgun (WGS) entry which is preliminary data.</text>
</comment>
<evidence type="ECO:0000313" key="1">
    <source>
        <dbReference type="EMBL" id="TEB40786.1"/>
    </source>
</evidence>
<organism evidence="1 2">
    <name type="scientific">Flavobacterium circumlabens</name>
    <dbReference type="NCBI Taxonomy" id="2133765"/>
    <lineage>
        <taxon>Bacteria</taxon>
        <taxon>Pseudomonadati</taxon>
        <taxon>Bacteroidota</taxon>
        <taxon>Flavobacteriia</taxon>
        <taxon>Flavobacteriales</taxon>
        <taxon>Flavobacteriaceae</taxon>
        <taxon>Flavobacterium</taxon>
    </lineage>
</organism>
<accession>A0A4Y7U2Y1</accession>
<feature type="non-terminal residue" evidence="1">
    <location>
        <position position="1"/>
    </location>
</feature>
<evidence type="ECO:0000313" key="2">
    <source>
        <dbReference type="Proteomes" id="UP000298340"/>
    </source>
</evidence>
<reference evidence="1 2" key="1">
    <citation type="journal article" date="2018" name="Syst. Appl. Microbiol.">
        <title>Flavobacterium circumlabens sp. nov. and Flavobacterium cupreum sp. nov., two psychrotrophic species isolated from Antarctic environmental samples.</title>
        <authorList>
            <person name="Kralova S."/>
            <person name="Busse H.J."/>
            <person name="Svec P."/>
            <person name="Maslanova I."/>
            <person name="Stankova E."/>
            <person name="Bartak M."/>
            <person name="Sedlacek I."/>
        </authorList>
    </citation>
    <scope>NUCLEOTIDE SEQUENCE [LARGE SCALE GENOMIC DNA]</scope>
    <source>
        <strain evidence="1 2">CCM 8828</strain>
    </source>
</reference>
<sequence length="109" mass="11818">STITNAEGFYSLKLPTGISTIEIESVFYRSASRKIMIYSNGNLDFSTTEKINQLDEVVVKGKGNQNVRTAITGVTTIEAEGVKKIPLVLGERDILKVELTIPGVKTAGE</sequence>
<keyword evidence="1" id="KW-0675">Receptor</keyword>
<dbReference type="InterPro" id="IPR008969">
    <property type="entry name" value="CarboxyPept-like_regulatory"/>
</dbReference>
<dbReference type="Proteomes" id="UP000298340">
    <property type="component" value="Unassembled WGS sequence"/>
</dbReference>
<dbReference type="EMBL" id="QWDN01000913">
    <property type="protein sequence ID" value="TEB40786.1"/>
    <property type="molecule type" value="Genomic_DNA"/>
</dbReference>
<feature type="non-terminal residue" evidence="1">
    <location>
        <position position="109"/>
    </location>
</feature>
<protein>
    <submittedName>
        <fullName evidence="1">TonB-dependent receptor</fullName>
    </submittedName>
</protein>
<gene>
    <name evidence="1" type="ORF">D0809_28840</name>
</gene>
<name>A0A4Y7U2Y1_9FLAO</name>
<dbReference type="SUPFAM" id="SSF49464">
    <property type="entry name" value="Carboxypeptidase regulatory domain-like"/>
    <property type="match status" value="1"/>
</dbReference>